<organism evidence="2 3">
    <name type="scientific">Pueribacillus theae</name>
    <dbReference type="NCBI Taxonomy" id="2171751"/>
    <lineage>
        <taxon>Bacteria</taxon>
        <taxon>Bacillati</taxon>
        <taxon>Bacillota</taxon>
        <taxon>Bacilli</taxon>
        <taxon>Bacillales</taxon>
        <taxon>Bacillaceae</taxon>
        <taxon>Pueribacillus</taxon>
    </lineage>
</organism>
<gene>
    <name evidence="2" type="ORF">DCC39_08295</name>
</gene>
<evidence type="ECO:0000313" key="3">
    <source>
        <dbReference type="Proteomes" id="UP000245998"/>
    </source>
</evidence>
<evidence type="ECO:0000313" key="2">
    <source>
        <dbReference type="EMBL" id="PWA11929.1"/>
    </source>
</evidence>
<name>A0A2U1K462_9BACI</name>
<accession>A0A2U1K462</accession>
<keyword evidence="3" id="KW-1185">Reference proteome</keyword>
<comment type="caution">
    <text evidence="2">The sequence shown here is derived from an EMBL/GenBank/DDBJ whole genome shotgun (WGS) entry which is preliminary data.</text>
</comment>
<keyword evidence="1" id="KW-0175">Coiled coil</keyword>
<dbReference type="RefSeq" id="WP_116554429.1">
    <property type="nucleotide sequence ID" value="NZ_QCZG01000014.1"/>
</dbReference>
<dbReference type="AlphaFoldDB" id="A0A2U1K462"/>
<sequence length="185" mass="21374">MIKRTDKWTVIRNFAMTGVQDAGRIALLGFLAGRLDRISFVRSLEHSRVGVRMSTKRFGLWPRISYMGFIHDVQLPDPFLFIAGMIDSDEMIDVLLEFDGADQAEWFQKVLVDSAADKRLQPEEQLANLRDQIDQILDIYSDIQQQLKEGAGEREKDLKKFLEMAEKDMARLNREINQIEKGENP</sequence>
<evidence type="ECO:0008006" key="4">
    <source>
        <dbReference type="Google" id="ProtNLM"/>
    </source>
</evidence>
<dbReference type="OrthoDB" id="2081333at2"/>
<dbReference type="EMBL" id="QCZG01000014">
    <property type="protein sequence ID" value="PWA11929.1"/>
    <property type="molecule type" value="Genomic_DNA"/>
</dbReference>
<reference evidence="2 3" key="1">
    <citation type="submission" date="2018-04" db="EMBL/GenBank/DDBJ databases">
        <title>Camelliibacillus theae gen. nov., sp. nov., isolated from Pu'er tea.</title>
        <authorList>
            <person name="Niu L."/>
        </authorList>
    </citation>
    <scope>NUCLEOTIDE SEQUENCE [LARGE SCALE GENOMIC DNA]</scope>
    <source>
        <strain evidence="2 3">T8</strain>
    </source>
</reference>
<dbReference type="Proteomes" id="UP000245998">
    <property type="component" value="Unassembled WGS sequence"/>
</dbReference>
<feature type="coiled-coil region" evidence="1">
    <location>
        <begin position="126"/>
        <end position="182"/>
    </location>
</feature>
<evidence type="ECO:0000256" key="1">
    <source>
        <dbReference type="SAM" id="Coils"/>
    </source>
</evidence>
<proteinExistence type="predicted"/>
<protein>
    <recommendedName>
        <fullName evidence="4">IDEAL domain-containing protein</fullName>
    </recommendedName>
</protein>